<proteinExistence type="predicted"/>
<evidence type="ECO:0000313" key="2">
    <source>
        <dbReference type="EMBL" id="CAB1423150.1"/>
    </source>
</evidence>
<gene>
    <name evidence="2" type="ORF">PLEPLA_LOCUS11068</name>
</gene>
<dbReference type="EMBL" id="CADEAL010000638">
    <property type="protein sequence ID" value="CAB1423150.1"/>
    <property type="molecule type" value="Genomic_DNA"/>
</dbReference>
<protein>
    <submittedName>
        <fullName evidence="2">Uncharacterized protein</fullName>
    </submittedName>
</protein>
<evidence type="ECO:0000313" key="3">
    <source>
        <dbReference type="Proteomes" id="UP001153269"/>
    </source>
</evidence>
<sequence length="122" mass="13960">MCVCVYRCVYLCVLARHQPSITSAPSLQRRCASFSHKSSHTPAPPLVGYNRSYRQTAAEQEHYRPGYFTRLTRFLSLQRGDTDHLESNTSTRRSTQRGHARTLHRISRRITPPASFVTTAHT</sequence>
<organism evidence="2 3">
    <name type="scientific">Pleuronectes platessa</name>
    <name type="common">European plaice</name>
    <dbReference type="NCBI Taxonomy" id="8262"/>
    <lineage>
        <taxon>Eukaryota</taxon>
        <taxon>Metazoa</taxon>
        <taxon>Chordata</taxon>
        <taxon>Craniata</taxon>
        <taxon>Vertebrata</taxon>
        <taxon>Euteleostomi</taxon>
        <taxon>Actinopterygii</taxon>
        <taxon>Neopterygii</taxon>
        <taxon>Teleostei</taxon>
        <taxon>Neoteleostei</taxon>
        <taxon>Acanthomorphata</taxon>
        <taxon>Carangaria</taxon>
        <taxon>Pleuronectiformes</taxon>
        <taxon>Pleuronectoidei</taxon>
        <taxon>Pleuronectidae</taxon>
        <taxon>Pleuronectes</taxon>
    </lineage>
</organism>
<feature type="region of interest" description="Disordered" evidence="1">
    <location>
        <begin position="81"/>
        <end position="103"/>
    </location>
</feature>
<keyword evidence="3" id="KW-1185">Reference proteome</keyword>
<dbReference type="AlphaFoldDB" id="A0A9N7Y9D5"/>
<evidence type="ECO:0000256" key="1">
    <source>
        <dbReference type="SAM" id="MobiDB-lite"/>
    </source>
</evidence>
<comment type="caution">
    <text evidence="2">The sequence shown here is derived from an EMBL/GenBank/DDBJ whole genome shotgun (WGS) entry which is preliminary data.</text>
</comment>
<feature type="compositionally biased region" description="Basic residues" evidence="1">
    <location>
        <begin position="94"/>
        <end position="103"/>
    </location>
</feature>
<name>A0A9N7Y9D5_PLEPL</name>
<dbReference type="Proteomes" id="UP001153269">
    <property type="component" value="Unassembled WGS sequence"/>
</dbReference>
<reference evidence="2" key="1">
    <citation type="submission" date="2020-03" db="EMBL/GenBank/DDBJ databases">
        <authorList>
            <person name="Weist P."/>
        </authorList>
    </citation>
    <scope>NUCLEOTIDE SEQUENCE</scope>
</reference>
<accession>A0A9N7Y9D5</accession>